<dbReference type="EMBL" id="JAUTXT010000001">
    <property type="protein sequence ID" value="KAK3679702.1"/>
    <property type="molecule type" value="Genomic_DNA"/>
</dbReference>
<feature type="region of interest" description="Disordered" evidence="2">
    <location>
        <begin position="364"/>
        <end position="403"/>
    </location>
</feature>
<comment type="caution">
    <text evidence="5">The sequence shown here is derived from an EMBL/GenBank/DDBJ whole genome shotgun (WGS) entry which is preliminary data.</text>
</comment>
<dbReference type="GO" id="GO:0051087">
    <property type="term" value="F:protein-folding chaperone binding"/>
    <property type="evidence" value="ECO:0007669"/>
    <property type="project" value="InterPro"/>
</dbReference>
<dbReference type="SUPFAM" id="SSF49764">
    <property type="entry name" value="HSP20-like chaperones"/>
    <property type="match status" value="1"/>
</dbReference>
<evidence type="ECO:0000313" key="6">
    <source>
        <dbReference type="Proteomes" id="UP001274830"/>
    </source>
</evidence>
<feature type="compositionally biased region" description="Polar residues" evidence="2">
    <location>
        <begin position="367"/>
        <end position="382"/>
    </location>
</feature>
<feature type="domain" description="CS" evidence="4">
    <location>
        <begin position="182"/>
        <end position="273"/>
    </location>
</feature>
<evidence type="ECO:0000313" key="5">
    <source>
        <dbReference type="EMBL" id="KAK3679702.1"/>
    </source>
</evidence>
<dbReference type="Gene3D" id="1.25.40.10">
    <property type="entry name" value="Tetratricopeptide repeat domain"/>
    <property type="match status" value="1"/>
</dbReference>
<dbReference type="Pfam" id="PF05002">
    <property type="entry name" value="SGS"/>
    <property type="match status" value="1"/>
</dbReference>
<evidence type="ECO:0000256" key="2">
    <source>
        <dbReference type="SAM" id="MobiDB-lite"/>
    </source>
</evidence>
<dbReference type="Pfam" id="PF04969">
    <property type="entry name" value="CS"/>
    <property type="match status" value="1"/>
</dbReference>
<dbReference type="Proteomes" id="UP001274830">
    <property type="component" value="Unassembled WGS sequence"/>
</dbReference>
<dbReference type="InterPro" id="IPR011990">
    <property type="entry name" value="TPR-like_helical_dom_sf"/>
</dbReference>
<evidence type="ECO:0000259" key="3">
    <source>
        <dbReference type="PROSITE" id="PS51048"/>
    </source>
</evidence>
<dbReference type="Gene3D" id="2.60.40.790">
    <property type="match status" value="1"/>
</dbReference>
<reference evidence="5" key="1">
    <citation type="submission" date="2023-07" db="EMBL/GenBank/DDBJ databases">
        <title>Black Yeasts Isolated from many extreme environments.</title>
        <authorList>
            <person name="Coleine C."/>
            <person name="Stajich J.E."/>
            <person name="Selbmann L."/>
        </authorList>
    </citation>
    <scope>NUCLEOTIDE SEQUENCE</scope>
    <source>
        <strain evidence="5">CCFEE 5485</strain>
    </source>
</reference>
<organism evidence="5 6">
    <name type="scientific">Recurvomyces mirabilis</name>
    <dbReference type="NCBI Taxonomy" id="574656"/>
    <lineage>
        <taxon>Eukaryota</taxon>
        <taxon>Fungi</taxon>
        <taxon>Dikarya</taxon>
        <taxon>Ascomycota</taxon>
        <taxon>Pezizomycotina</taxon>
        <taxon>Dothideomycetes</taxon>
        <taxon>Dothideomycetidae</taxon>
        <taxon>Mycosphaerellales</taxon>
        <taxon>Teratosphaeriaceae</taxon>
        <taxon>Recurvomyces</taxon>
    </lineage>
</organism>
<evidence type="ECO:0000259" key="4">
    <source>
        <dbReference type="PROSITE" id="PS51203"/>
    </source>
</evidence>
<dbReference type="InterPro" id="IPR044563">
    <property type="entry name" value="Sgt1-like"/>
</dbReference>
<dbReference type="PROSITE" id="PS51203">
    <property type="entry name" value="CS"/>
    <property type="match status" value="1"/>
</dbReference>
<gene>
    <name evidence="5" type="primary">SGT1</name>
    <name evidence="5" type="ORF">LTR78_000078</name>
</gene>
<comment type="similarity">
    <text evidence="1">Belongs to the SGT1 family.</text>
</comment>
<feature type="region of interest" description="Disordered" evidence="2">
    <location>
        <begin position="275"/>
        <end position="314"/>
    </location>
</feature>
<feature type="compositionally biased region" description="Low complexity" evidence="2">
    <location>
        <begin position="283"/>
        <end position="296"/>
    </location>
</feature>
<dbReference type="AlphaFoldDB" id="A0AAE0WX16"/>
<evidence type="ECO:0000256" key="1">
    <source>
        <dbReference type="ARBA" id="ARBA00008509"/>
    </source>
</evidence>
<sequence length="403" mass="44442">MDQADLGKKALAASNYEEAITYYTKALVQSPTSPLYLIQRSTAYQRHKNYPSALADANRAVLEARKRAKREQIIEAQFRRGVALYSLEKYGDAEFVLGVVKRMDEKFKGLEMWINKCKMTLAKEGLEESKKQCTIEEVPEVEESGKAGEVKFGIEAKTQTAANGVASTEAATTPSQPQQTSADKIRHDWYQNNQNVYFTLLAKGVPKDKAQIDITARSLSISFPLATGSSYDYTLEPLFDDIDPEQSTSRVLSTKIEITLVKKTQGLKWRALESDTPVDDKTTSTSTTDATAKAAALNGPVYPTSSKSGPKNWDKVTADATAALHNPDAKAGSLENDDDYEGGDEANHFFKKLFKDASPEVRRAMTKSYQESNGTALSTNWEEVSKGKVETSPPDGMEAKQWG</sequence>
<accession>A0AAE0WX16</accession>
<dbReference type="PROSITE" id="PS51048">
    <property type="entry name" value="SGS"/>
    <property type="match status" value="1"/>
</dbReference>
<dbReference type="RefSeq" id="XP_064699062.1">
    <property type="nucleotide sequence ID" value="XM_064832793.1"/>
</dbReference>
<dbReference type="InterPro" id="IPR007699">
    <property type="entry name" value="SGS_dom"/>
</dbReference>
<keyword evidence="6" id="KW-1185">Reference proteome</keyword>
<dbReference type="InterPro" id="IPR007052">
    <property type="entry name" value="CS_dom"/>
</dbReference>
<dbReference type="InterPro" id="IPR008978">
    <property type="entry name" value="HSP20-like_chaperone"/>
</dbReference>
<proteinExistence type="inferred from homology"/>
<dbReference type="SUPFAM" id="SSF48452">
    <property type="entry name" value="TPR-like"/>
    <property type="match status" value="1"/>
</dbReference>
<feature type="domain" description="SGS" evidence="3">
    <location>
        <begin position="301"/>
        <end position="403"/>
    </location>
</feature>
<name>A0AAE0WX16_9PEZI</name>
<dbReference type="CDD" id="cd06466">
    <property type="entry name" value="p23_CS_SGT1_like"/>
    <property type="match status" value="1"/>
</dbReference>
<protein>
    <submittedName>
        <fullName evidence="5">Cochaperone protein</fullName>
    </submittedName>
</protein>
<dbReference type="GeneID" id="89957317"/>
<dbReference type="PANTHER" id="PTHR45862">
    <property type="entry name" value="PROTEIN SGT1 HOMOLOG"/>
    <property type="match status" value="1"/>
</dbReference>